<dbReference type="GO" id="GO:0004722">
    <property type="term" value="F:protein serine/threonine phosphatase activity"/>
    <property type="evidence" value="ECO:0007669"/>
    <property type="project" value="UniProtKB-EC"/>
</dbReference>
<dbReference type="InterPro" id="IPR015655">
    <property type="entry name" value="PP2C"/>
</dbReference>
<comment type="similarity">
    <text evidence="9">Belongs to the PP2C family.</text>
</comment>
<evidence type="ECO:0000256" key="1">
    <source>
        <dbReference type="ARBA" id="ARBA00001936"/>
    </source>
</evidence>
<evidence type="ECO:0000256" key="6">
    <source>
        <dbReference type="ARBA" id="ARBA00022842"/>
    </source>
</evidence>
<keyword evidence="4" id="KW-0479">Metal-binding</keyword>
<dbReference type="EMBL" id="JALJOV010001907">
    <property type="protein sequence ID" value="KAK9838413.1"/>
    <property type="molecule type" value="Genomic_DNA"/>
</dbReference>
<evidence type="ECO:0000256" key="5">
    <source>
        <dbReference type="ARBA" id="ARBA00022801"/>
    </source>
</evidence>
<dbReference type="EC" id="3.1.3.16" evidence="3"/>
<accession>A0AAW1RYG9</accession>
<evidence type="ECO:0000259" key="11">
    <source>
        <dbReference type="PROSITE" id="PS51746"/>
    </source>
</evidence>
<dbReference type="AlphaFoldDB" id="A0AAW1RYG9"/>
<proteinExistence type="inferred from homology"/>
<gene>
    <name evidence="12" type="ORF">WJX84_007510</name>
</gene>
<comment type="cofactor">
    <cofactor evidence="2">
        <name>Mg(2+)</name>
        <dbReference type="ChEBI" id="CHEBI:18420"/>
    </cofactor>
</comment>
<evidence type="ECO:0000256" key="4">
    <source>
        <dbReference type="ARBA" id="ARBA00022723"/>
    </source>
</evidence>
<dbReference type="CDD" id="cd00143">
    <property type="entry name" value="PP2Cc"/>
    <property type="match status" value="1"/>
</dbReference>
<dbReference type="InterPro" id="IPR036457">
    <property type="entry name" value="PPM-type-like_dom_sf"/>
</dbReference>
<comment type="cofactor">
    <cofactor evidence="1">
        <name>Mn(2+)</name>
        <dbReference type="ChEBI" id="CHEBI:29035"/>
    </cofactor>
</comment>
<name>A0AAW1RYG9_9CHLO</name>
<dbReference type="GO" id="GO:0046872">
    <property type="term" value="F:metal ion binding"/>
    <property type="evidence" value="ECO:0007669"/>
    <property type="project" value="UniProtKB-KW"/>
</dbReference>
<keyword evidence="6" id="KW-0460">Magnesium</keyword>
<dbReference type="Proteomes" id="UP001485043">
    <property type="component" value="Unassembled WGS sequence"/>
</dbReference>
<keyword evidence="7 9" id="KW-0904">Protein phosphatase</keyword>
<feature type="domain" description="PPM-type phosphatase" evidence="11">
    <location>
        <begin position="116"/>
        <end position="406"/>
    </location>
</feature>
<keyword evidence="5 9" id="KW-0378">Hydrolase</keyword>
<reference evidence="12 13" key="1">
    <citation type="journal article" date="2024" name="Nat. Commun.">
        <title>Phylogenomics reveals the evolutionary origins of lichenization in chlorophyte algae.</title>
        <authorList>
            <person name="Puginier C."/>
            <person name="Libourel C."/>
            <person name="Otte J."/>
            <person name="Skaloud P."/>
            <person name="Haon M."/>
            <person name="Grisel S."/>
            <person name="Petersen M."/>
            <person name="Berrin J.G."/>
            <person name="Delaux P.M."/>
            <person name="Dal Grande F."/>
            <person name="Keller J."/>
        </authorList>
    </citation>
    <scope>NUCLEOTIDE SEQUENCE [LARGE SCALE GENOMIC DNA]</scope>
    <source>
        <strain evidence="12 13">SAG 2523</strain>
    </source>
</reference>
<dbReference type="Gene3D" id="3.60.40.10">
    <property type="entry name" value="PPM-type phosphatase domain"/>
    <property type="match status" value="1"/>
</dbReference>
<evidence type="ECO:0000256" key="10">
    <source>
        <dbReference type="SAM" id="MobiDB-lite"/>
    </source>
</evidence>
<evidence type="ECO:0000256" key="2">
    <source>
        <dbReference type="ARBA" id="ARBA00001946"/>
    </source>
</evidence>
<evidence type="ECO:0000256" key="9">
    <source>
        <dbReference type="RuleBase" id="RU003465"/>
    </source>
</evidence>
<dbReference type="PANTHER" id="PTHR47992">
    <property type="entry name" value="PROTEIN PHOSPHATASE"/>
    <property type="match status" value="1"/>
</dbReference>
<dbReference type="SMART" id="SM00332">
    <property type="entry name" value="PP2Cc"/>
    <property type="match status" value="1"/>
</dbReference>
<keyword evidence="13" id="KW-1185">Reference proteome</keyword>
<dbReference type="SUPFAM" id="SSF81606">
    <property type="entry name" value="PP2C-like"/>
    <property type="match status" value="1"/>
</dbReference>
<evidence type="ECO:0000256" key="3">
    <source>
        <dbReference type="ARBA" id="ARBA00013081"/>
    </source>
</evidence>
<dbReference type="SMART" id="SM00331">
    <property type="entry name" value="PP2C_SIG"/>
    <property type="match status" value="1"/>
</dbReference>
<evidence type="ECO:0000313" key="13">
    <source>
        <dbReference type="Proteomes" id="UP001485043"/>
    </source>
</evidence>
<keyword evidence="8" id="KW-0464">Manganese</keyword>
<organism evidence="12 13">
    <name type="scientific">Apatococcus fuscideae</name>
    <dbReference type="NCBI Taxonomy" id="2026836"/>
    <lineage>
        <taxon>Eukaryota</taxon>
        <taxon>Viridiplantae</taxon>
        <taxon>Chlorophyta</taxon>
        <taxon>core chlorophytes</taxon>
        <taxon>Trebouxiophyceae</taxon>
        <taxon>Chlorellales</taxon>
        <taxon>Chlorellaceae</taxon>
        <taxon>Apatococcus</taxon>
    </lineage>
</organism>
<dbReference type="Pfam" id="PF00481">
    <property type="entry name" value="PP2C"/>
    <property type="match status" value="1"/>
</dbReference>
<dbReference type="PROSITE" id="PS51746">
    <property type="entry name" value="PPM_2"/>
    <property type="match status" value="1"/>
</dbReference>
<comment type="caution">
    <text evidence="12">The sequence shown here is derived from an EMBL/GenBank/DDBJ whole genome shotgun (WGS) entry which is preliminary data.</text>
</comment>
<dbReference type="PROSITE" id="PS01032">
    <property type="entry name" value="PPM_1"/>
    <property type="match status" value="1"/>
</dbReference>
<evidence type="ECO:0000256" key="8">
    <source>
        <dbReference type="ARBA" id="ARBA00023211"/>
    </source>
</evidence>
<sequence length="442" mass="47396">MGCVQSRAECFNAKSKHLASLKSCGSSFRQQLSDKKLISPTSGKHLEAGAEPLATVFHSSFGNSSLVSTTDSEGVACKDCIKAQQPCEGNNCPDDDGQLLGLSPEQLDATPVACVASGLTNIGFGTFKKENQDDFFMEANFFGGKPGRSLFAVFDGHGTNGMHVAKACKTYSPNAIAQSLAAAENEGTNLDCPDRVTQAINTAFDNVDKYLKTEVKINLDSSGTTASMVFQQGQHLWVASCGDSRVILCSRRASASGKSHWHVEPLTHDHRVTCPKEAARLRTCGGRVCPKTLPCGRSIGPARLWLKDLPFPGLCLSRSFGDAVAATIGCTSKPEVLHRKLQPFQDAFLVLATDGIWDVLKNEQVCEIVTESSDPDAAVQTMLEQALEAWEDRIASDNISMVVVKLDWGAEEPETTCSSTSADISAEASTIAEQDLRTRSPP</sequence>
<protein>
    <recommendedName>
        <fullName evidence="3">protein-serine/threonine phosphatase</fullName>
        <ecNumber evidence="3">3.1.3.16</ecNumber>
    </recommendedName>
</protein>
<dbReference type="InterPro" id="IPR001932">
    <property type="entry name" value="PPM-type_phosphatase-like_dom"/>
</dbReference>
<evidence type="ECO:0000256" key="7">
    <source>
        <dbReference type="ARBA" id="ARBA00022912"/>
    </source>
</evidence>
<dbReference type="InterPro" id="IPR000222">
    <property type="entry name" value="PP2C_BS"/>
</dbReference>
<feature type="compositionally biased region" description="Polar residues" evidence="10">
    <location>
        <begin position="415"/>
        <end position="432"/>
    </location>
</feature>
<evidence type="ECO:0000313" key="12">
    <source>
        <dbReference type="EMBL" id="KAK9838413.1"/>
    </source>
</evidence>
<feature type="region of interest" description="Disordered" evidence="10">
    <location>
        <begin position="414"/>
        <end position="442"/>
    </location>
</feature>